<evidence type="ECO:0000256" key="4">
    <source>
        <dbReference type="ARBA" id="ARBA00023015"/>
    </source>
</evidence>
<evidence type="ECO:0000313" key="13">
    <source>
        <dbReference type="Proteomes" id="UP000284051"/>
    </source>
</evidence>
<dbReference type="RefSeq" id="WP_118772056.1">
    <property type="nucleotide sequence ID" value="NZ_QRID01000003.1"/>
</dbReference>
<keyword evidence="5 9" id="KW-0238">DNA-binding</keyword>
<comment type="function">
    <text evidence="7">May play the central regulatory role in sporulation. It may be an element of the effector pathway responsible for the activation of sporulation genes in response to nutritional stress. Spo0A may act in concert with spo0H (a sigma factor) to control the expression of some genes that are critical to the sporulation process.</text>
</comment>
<feature type="DNA-binding region" description="OmpR/PhoB-type" evidence="9">
    <location>
        <begin position="125"/>
        <end position="223"/>
    </location>
</feature>
<reference evidence="12 13" key="1">
    <citation type="submission" date="2018-08" db="EMBL/GenBank/DDBJ databases">
        <title>A genome reference for cultivated species of the human gut microbiota.</title>
        <authorList>
            <person name="Zou Y."/>
            <person name="Xue W."/>
            <person name="Luo G."/>
        </authorList>
    </citation>
    <scope>NUCLEOTIDE SEQUENCE [LARGE SCALE GENOMIC DNA]</scope>
    <source>
        <strain evidence="12 13">AM22-21LB</strain>
    </source>
</reference>
<dbReference type="PROSITE" id="PS51755">
    <property type="entry name" value="OMPR_PHOB"/>
    <property type="match status" value="1"/>
</dbReference>
<dbReference type="SMART" id="SM00862">
    <property type="entry name" value="Trans_reg_C"/>
    <property type="match status" value="1"/>
</dbReference>
<dbReference type="FunFam" id="1.10.10.10:FF:000005">
    <property type="entry name" value="Two-component system response regulator"/>
    <property type="match status" value="1"/>
</dbReference>
<evidence type="ECO:0000256" key="9">
    <source>
        <dbReference type="PROSITE-ProRule" id="PRU01091"/>
    </source>
</evidence>
<dbReference type="InterPro" id="IPR036388">
    <property type="entry name" value="WH-like_DNA-bd_sf"/>
</dbReference>
<dbReference type="InterPro" id="IPR001867">
    <property type="entry name" value="OmpR/PhoB-type_DNA-bd"/>
</dbReference>
<dbReference type="SUPFAM" id="SSF52172">
    <property type="entry name" value="CheY-like"/>
    <property type="match status" value="1"/>
</dbReference>
<dbReference type="GO" id="GO:0006355">
    <property type="term" value="P:regulation of DNA-templated transcription"/>
    <property type="evidence" value="ECO:0007669"/>
    <property type="project" value="InterPro"/>
</dbReference>
<feature type="domain" description="OmpR/PhoB-type" evidence="11">
    <location>
        <begin position="125"/>
        <end position="223"/>
    </location>
</feature>
<dbReference type="GO" id="GO:0000976">
    <property type="term" value="F:transcription cis-regulatory region binding"/>
    <property type="evidence" value="ECO:0007669"/>
    <property type="project" value="TreeGrafter"/>
</dbReference>
<dbReference type="GO" id="GO:0032993">
    <property type="term" value="C:protein-DNA complex"/>
    <property type="evidence" value="ECO:0007669"/>
    <property type="project" value="TreeGrafter"/>
</dbReference>
<feature type="domain" description="Response regulatory" evidence="10">
    <location>
        <begin position="2"/>
        <end position="117"/>
    </location>
</feature>
<dbReference type="InterPro" id="IPR011006">
    <property type="entry name" value="CheY-like_superfamily"/>
</dbReference>
<dbReference type="GO" id="GO:0005829">
    <property type="term" value="C:cytosol"/>
    <property type="evidence" value="ECO:0007669"/>
    <property type="project" value="TreeGrafter"/>
</dbReference>
<sequence length="225" mass="25948">MRLLVVEDEKDLNHIIAKTLRDAGYVVETCYDGKTALDYLLSDEVYDGVLLDVMIPEIDGFRVLEKVRRAGIETPALFLTAKDDTDDIVTGLDIGADDYIVKPFSFKELLARVRVMTRRKPEIQENVYRCMDLTVNYNTHEVKRGNSLINLSPKEFQVLLFLVRNKNIVVTREQIAENIWDIDAGGNSNVIDVYIRYLRRKIDDDFEYKMIQTVRGAGYILKCED</sequence>
<evidence type="ECO:0000256" key="3">
    <source>
        <dbReference type="ARBA" id="ARBA00023012"/>
    </source>
</evidence>
<keyword evidence="4" id="KW-0805">Transcription regulation</keyword>
<dbReference type="PANTHER" id="PTHR48111:SF22">
    <property type="entry name" value="REGULATOR OF RPOS"/>
    <property type="match status" value="1"/>
</dbReference>
<comment type="caution">
    <text evidence="12">The sequence shown here is derived from an EMBL/GenBank/DDBJ whole genome shotgun (WGS) entry which is preliminary data.</text>
</comment>
<keyword evidence="2 8" id="KW-0597">Phosphoprotein</keyword>
<evidence type="ECO:0000256" key="5">
    <source>
        <dbReference type="ARBA" id="ARBA00023125"/>
    </source>
</evidence>
<gene>
    <name evidence="12" type="ORF">DW264_04125</name>
</gene>
<dbReference type="Pfam" id="PF00072">
    <property type="entry name" value="Response_reg"/>
    <property type="match status" value="1"/>
</dbReference>
<dbReference type="Pfam" id="PF00486">
    <property type="entry name" value="Trans_reg_C"/>
    <property type="match status" value="1"/>
</dbReference>
<dbReference type="Gene3D" id="1.10.10.10">
    <property type="entry name" value="Winged helix-like DNA-binding domain superfamily/Winged helix DNA-binding domain"/>
    <property type="match status" value="1"/>
</dbReference>
<dbReference type="PROSITE" id="PS50110">
    <property type="entry name" value="RESPONSE_REGULATORY"/>
    <property type="match status" value="1"/>
</dbReference>
<dbReference type="CDD" id="cd00383">
    <property type="entry name" value="trans_reg_C"/>
    <property type="match status" value="1"/>
</dbReference>
<evidence type="ECO:0000259" key="10">
    <source>
        <dbReference type="PROSITE" id="PS50110"/>
    </source>
</evidence>
<dbReference type="Proteomes" id="UP000284051">
    <property type="component" value="Unassembled WGS sequence"/>
</dbReference>
<accession>A0A414T742</accession>
<dbReference type="Gene3D" id="3.40.50.2300">
    <property type="match status" value="1"/>
</dbReference>
<proteinExistence type="predicted"/>
<evidence type="ECO:0000256" key="2">
    <source>
        <dbReference type="ARBA" id="ARBA00022553"/>
    </source>
</evidence>
<evidence type="ECO:0000313" key="12">
    <source>
        <dbReference type="EMBL" id="RHG29973.1"/>
    </source>
</evidence>
<dbReference type="InterPro" id="IPR001789">
    <property type="entry name" value="Sig_transdc_resp-reg_receiver"/>
</dbReference>
<name>A0A414T742_9FIRM</name>
<feature type="modified residue" description="4-aspartylphosphate" evidence="8">
    <location>
        <position position="52"/>
    </location>
</feature>
<organism evidence="12 13">
    <name type="scientific">Roseburia intestinalis</name>
    <dbReference type="NCBI Taxonomy" id="166486"/>
    <lineage>
        <taxon>Bacteria</taxon>
        <taxon>Bacillati</taxon>
        <taxon>Bacillota</taxon>
        <taxon>Clostridia</taxon>
        <taxon>Lachnospirales</taxon>
        <taxon>Lachnospiraceae</taxon>
        <taxon>Roseburia</taxon>
    </lineage>
</organism>
<evidence type="ECO:0000256" key="8">
    <source>
        <dbReference type="PROSITE-ProRule" id="PRU00169"/>
    </source>
</evidence>
<dbReference type="EMBL" id="QRID01000003">
    <property type="protein sequence ID" value="RHG29973.1"/>
    <property type="molecule type" value="Genomic_DNA"/>
</dbReference>
<evidence type="ECO:0000256" key="1">
    <source>
        <dbReference type="ARBA" id="ARBA00018672"/>
    </source>
</evidence>
<protein>
    <recommendedName>
        <fullName evidence="1">Stage 0 sporulation protein A homolog</fullName>
    </recommendedName>
</protein>
<dbReference type="PANTHER" id="PTHR48111">
    <property type="entry name" value="REGULATOR OF RPOS"/>
    <property type="match status" value="1"/>
</dbReference>
<evidence type="ECO:0000259" key="11">
    <source>
        <dbReference type="PROSITE" id="PS51755"/>
    </source>
</evidence>
<evidence type="ECO:0000256" key="7">
    <source>
        <dbReference type="ARBA" id="ARBA00024867"/>
    </source>
</evidence>
<dbReference type="InterPro" id="IPR039420">
    <property type="entry name" value="WalR-like"/>
</dbReference>
<keyword evidence="6" id="KW-0804">Transcription</keyword>
<dbReference type="GO" id="GO:0000156">
    <property type="term" value="F:phosphorelay response regulator activity"/>
    <property type="evidence" value="ECO:0007669"/>
    <property type="project" value="TreeGrafter"/>
</dbReference>
<dbReference type="SMART" id="SM00448">
    <property type="entry name" value="REC"/>
    <property type="match status" value="1"/>
</dbReference>
<dbReference type="Gene3D" id="6.10.250.690">
    <property type="match status" value="1"/>
</dbReference>
<dbReference type="AlphaFoldDB" id="A0A414T742"/>
<keyword evidence="3" id="KW-0902">Two-component regulatory system</keyword>
<evidence type="ECO:0000256" key="6">
    <source>
        <dbReference type="ARBA" id="ARBA00023163"/>
    </source>
</evidence>